<dbReference type="SUPFAM" id="SSF52540">
    <property type="entry name" value="P-loop containing nucleoside triphosphate hydrolases"/>
    <property type="match status" value="1"/>
</dbReference>
<dbReference type="Gene3D" id="3.30.450.40">
    <property type="match status" value="1"/>
</dbReference>
<evidence type="ECO:0000256" key="2">
    <source>
        <dbReference type="ARBA" id="ARBA00022840"/>
    </source>
</evidence>
<feature type="domain" description="Sigma-54 factor interaction" evidence="5">
    <location>
        <begin position="408"/>
        <end position="464"/>
    </location>
</feature>
<dbReference type="InterPro" id="IPR002078">
    <property type="entry name" value="Sigma_54_int"/>
</dbReference>
<evidence type="ECO:0000259" key="5">
    <source>
        <dbReference type="PROSITE" id="PS50045"/>
    </source>
</evidence>
<dbReference type="Proteomes" id="UP000219565">
    <property type="component" value="Unassembled WGS sequence"/>
</dbReference>
<keyword evidence="3" id="KW-0805">Transcription regulation</keyword>
<dbReference type="GO" id="GO:0005524">
    <property type="term" value="F:ATP binding"/>
    <property type="evidence" value="ECO:0007669"/>
    <property type="project" value="UniProtKB-KW"/>
</dbReference>
<gene>
    <name evidence="6" type="ORF">SAMN04244553_1048</name>
</gene>
<dbReference type="OrthoDB" id="5496274at2"/>
<organism evidence="6 7">
    <name type="scientific">Nocardia amikacinitolerans</name>
    <dbReference type="NCBI Taxonomy" id="756689"/>
    <lineage>
        <taxon>Bacteria</taxon>
        <taxon>Bacillati</taxon>
        <taxon>Actinomycetota</taxon>
        <taxon>Actinomycetes</taxon>
        <taxon>Mycobacteriales</taxon>
        <taxon>Nocardiaceae</taxon>
        <taxon>Nocardia</taxon>
    </lineage>
</organism>
<evidence type="ECO:0000256" key="1">
    <source>
        <dbReference type="ARBA" id="ARBA00022741"/>
    </source>
</evidence>
<keyword evidence="1" id="KW-0547">Nucleotide-binding</keyword>
<dbReference type="InterPro" id="IPR009057">
    <property type="entry name" value="Homeodomain-like_sf"/>
</dbReference>
<keyword evidence="2" id="KW-0067">ATP-binding</keyword>
<dbReference type="Pfam" id="PF02954">
    <property type="entry name" value="HTH_8"/>
    <property type="match status" value="1"/>
</dbReference>
<dbReference type="EMBL" id="OBEG01000001">
    <property type="protein sequence ID" value="SNY77604.1"/>
    <property type="molecule type" value="Genomic_DNA"/>
</dbReference>
<evidence type="ECO:0000313" key="6">
    <source>
        <dbReference type="EMBL" id="SNY77604.1"/>
    </source>
</evidence>
<dbReference type="InterPro" id="IPR058031">
    <property type="entry name" value="AAA_lid_NorR"/>
</dbReference>
<dbReference type="PROSITE" id="PS50045">
    <property type="entry name" value="SIGMA54_INTERACT_4"/>
    <property type="match status" value="1"/>
</dbReference>
<dbReference type="GO" id="GO:0043565">
    <property type="term" value="F:sequence-specific DNA binding"/>
    <property type="evidence" value="ECO:0007669"/>
    <property type="project" value="InterPro"/>
</dbReference>
<accession>A0A285KY70</accession>
<evidence type="ECO:0000313" key="7">
    <source>
        <dbReference type="Proteomes" id="UP000219565"/>
    </source>
</evidence>
<dbReference type="Gene3D" id="1.10.10.60">
    <property type="entry name" value="Homeodomain-like"/>
    <property type="match status" value="1"/>
</dbReference>
<evidence type="ECO:0000256" key="4">
    <source>
        <dbReference type="ARBA" id="ARBA00023163"/>
    </source>
</evidence>
<dbReference type="RefSeq" id="WP_097243854.1">
    <property type="nucleotide sequence ID" value="NZ_JAMTCV010000002.1"/>
</dbReference>
<dbReference type="InterPro" id="IPR002197">
    <property type="entry name" value="HTH_Fis"/>
</dbReference>
<keyword evidence="4" id="KW-0804">Transcription</keyword>
<reference evidence="7" key="1">
    <citation type="submission" date="2017-09" db="EMBL/GenBank/DDBJ databases">
        <authorList>
            <person name="Varghese N."/>
            <person name="Submissions S."/>
        </authorList>
    </citation>
    <scope>NUCLEOTIDE SEQUENCE [LARGE SCALE GENOMIC DNA]</scope>
    <source>
        <strain evidence="7">DSM 45537</strain>
    </source>
</reference>
<dbReference type="Pfam" id="PF25601">
    <property type="entry name" value="AAA_lid_14"/>
    <property type="match status" value="1"/>
</dbReference>
<dbReference type="InterPro" id="IPR027417">
    <property type="entry name" value="P-loop_NTPase"/>
</dbReference>
<protein>
    <submittedName>
        <fullName evidence="6">Transcriptional regulator of acetoin/glycerol metabolism</fullName>
    </submittedName>
</protein>
<sequence>MTVLQAYRDSTRPDIESAWARSRLNGIREDAMPPFDLAARNADSFLARAASPVLRRVASELEGTPVALVLADQSGRVVDIHGAARSIRRAVADIGIVPGVELGEDRIGTNALGTPLETRRSLLVRADEHYLALFRGFTCYGHPIFHPVTRRLEGVLGIGAKTSADHRLSALLARRMVRDIQERLQRDSPRAHSRLMSAFQAAAGRRGRAVVVIGDGLVLATPAAVDLLEPADHAALRAWAEAVPAGGQDSQELILTSGRSVRLVCQSIDGADGVLVDITQESGVRRARVTSDRMPLWPLLVVGEAGTGRTTEALGVVGPAARTLDATDIVLVGDSAWAAQLGETLAGDGPPVIIENIQLLSEQLTALVAQRLRETPRAVVLTSTPGEHLDAVHAPLPALCNDRRELVPLRRRRHEVPGLAQQMLTEVTGHTRTRFTAETMRVLASQPWRGNLAELRRVVEVAASARSAGDIIPTDLPASHRGGQLPGSPIREAEREVIMAALEAAGGNKLQAARALGVSRSTLYNRIRALRIA</sequence>
<dbReference type="Gene3D" id="1.10.8.60">
    <property type="match status" value="1"/>
</dbReference>
<evidence type="ECO:0000256" key="3">
    <source>
        <dbReference type="ARBA" id="ARBA00023015"/>
    </source>
</evidence>
<keyword evidence="7" id="KW-1185">Reference proteome</keyword>
<name>A0A285KY70_9NOCA</name>
<dbReference type="SUPFAM" id="SSF46689">
    <property type="entry name" value="Homeodomain-like"/>
    <property type="match status" value="1"/>
</dbReference>
<dbReference type="PANTHER" id="PTHR32071">
    <property type="entry name" value="TRANSCRIPTIONAL REGULATORY PROTEIN"/>
    <property type="match status" value="1"/>
</dbReference>
<dbReference type="AlphaFoldDB" id="A0A285KY70"/>
<dbReference type="PRINTS" id="PR01590">
    <property type="entry name" value="HTHFIS"/>
</dbReference>
<proteinExistence type="predicted"/>
<dbReference type="GO" id="GO:0006355">
    <property type="term" value="P:regulation of DNA-templated transcription"/>
    <property type="evidence" value="ECO:0007669"/>
    <property type="project" value="InterPro"/>
</dbReference>
<dbReference type="InterPro" id="IPR029016">
    <property type="entry name" value="GAF-like_dom_sf"/>
</dbReference>